<dbReference type="GO" id="GO:0005634">
    <property type="term" value="C:nucleus"/>
    <property type="evidence" value="ECO:0007669"/>
    <property type="project" value="UniProtKB-SubCell"/>
</dbReference>
<protein>
    <recommendedName>
        <fullName evidence="4">Zn(2)-C6 fungal-type domain-containing protein</fullName>
    </recommendedName>
</protein>
<gene>
    <name evidence="5" type="ORF">DAPK24_010710</name>
</gene>
<dbReference type="PANTHER" id="PTHR37534">
    <property type="entry name" value="TRANSCRIPTIONAL ACTIVATOR PROTEIN UGA3"/>
    <property type="match status" value="1"/>
</dbReference>
<reference evidence="5 6" key="1">
    <citation type="journal article" date="2023" name="Elife">
        <title>Identification of key yeast species and microbe-microbe interactions impacting larval growth of Drosophila in the wild.</title>
        <authorList>
            <person name="Mure A."/>
            <person name="Sugiura Y."/>
            <person name="Maeda R."/>
            <person name="Honda K."/>
            <person name="Sakurai N."/>
            <person name="Takahashi Y."/>
            <person name="Watada M."/>
            <person name="Katoh T."/>
            <person name="Gotoh A."/>
            <person name="Gotoh Y."/>
            <person name="Taniguchi I."/>
            <person name="Nakamura K."/>
            <person name="Hayashi T."/>
            <person name="Katayama T."/>
            <person name="Uemura T."/>
            <person name="Hattori Y."/>
        </authorList>
    </citation>
    <scope>NUCLEOTIDE SEQUENCE [LARGE SCALE GENOMIC DNA]</scope>
    <source>
        <strain evidence="5 6">PK-24</strain>
    </source>
</reference>
<dbReference type="SUPFAM" id="SSF57701">
    <property type="entry name" value="Zn2/Cys6 DNA-binding domain"/>
    <property type="match status" value="1"/>
</dbReference>
<feature type="compositionally biased region" description="Polar residues" evidence="3">
    <location>
        <begin position="336"/>
        <end position="346"/>
    </location>
</feature>
<dbReference type="SMART" id="SM00066">
    <property type="entry name" value="GAL4"/>
    <property type="match status" value="1"/>
</dbReference>
<evidence type="ECO:0000259" key="4">
    <source>
        <dbReference type="PROSITE" id="PS50048"/>
    </source>
</evidence>
<accession>A0AAV5QZR3</accession>
<feature type="compositionally biased region" description="Low complexity" evidence="3">
    <location>
        <begin position="223"/>
        <end position="236"/>
    </location>
</feature>
<evidence type="ECO:0000256" key="2">
    <source>
        <dbReference type="ARBA" id="ARBA00023242"/>
    </source>
</evidence>
<comment type="caution">
    <text evidence="5">The sequence shown here is derived from an EMBL/GenBank/DDBJ whole genome shotgun (WGS) entry which is preliminary data.</text>
</comment>
<organism evidence="5 6">
    <name type="scientific">Pichia kluyveri</name>
    <name type="common">Yeast</name>
    <dbReference type="NCBI Taxonomy" id="36015"/>
    <lineage>
        <taxon>Eukaryota</taxon>
        <taxon>Fungi</taxon>
        <taxon>Dikarya</taxon>
        <taxon>Ascomycota</taxon>
        <taxon>Saccharomycotina</taxon>
        <taxon>Pichiomycetes</taxon>
        <taxon>Pichiales</taxon>
        <taxon>Pichiaceae</taxon>
        <taxon>Pichia</taxon>
    </lineage>
</organism>
<dbReference type="Gene3D" id="4.10.240.10">
    <property type="entry name" value="Zn(2)-C6 fungal-type DNA-binding domain"/>
    <property type="match status" value="1"/>
</dbReference>
<keyword evidence="2" id="KW-0539">Nucleus</keyword>
<dbReference type="PANTHER" id="PTHR37534:SF15">
    <property type="entry name" value="ZN(II)2CYS6 TRANSCRIPTION FACTOR (EUROFUNG)"/>
    <property type="match status" value="1"/>
</dbReference>
<dbReference type="InterPro" id="IPR036864">
    <property type="entry name" value="Zn2-C6_fun-type_DNA-bd_sf"/>
</dbReference>
<feature type="domain" description="Zn(2)-C6 fungal-type" evidence="4">
    <location>
        <begin position="20"/>
        <end position="48"/>
    </location>
</feature>
<dbReference type="Proteomes" id="UP001378960">
    <property type="component" value="Unassembled WGS sequence"/>
</dbReference>
<evidence type="ECO:0000256" key="1">
    <source>
        <dbReference type="ARBA" id="ARBA00004123"/>
    </source>
</evidence>
<dbReference type="Pfam" id="PF11951">
    <property type="entry name" value="Fungal_trans_2"/>
    <property type="match status" value="1"/>
</dbReference>
<sequence length="1189" mass="133035">MVEVNNGTKPKTRNTKSRNGCVTCKKRRLKCDESKPYCNNCIKRGIVCGGYAINFKWKDFSDQSNSITTTTTATSTSSNKTVNIQNQINNTSNIIILNNKNSTGQKINQISDTSSKLNNTPSNTTDNIKNSNTFKENAQTFDEIKRLQNETKSKQNFLKKALEEATLSVTGRSTEEVAIANLLISQGKNPDLASAIVSTLSNLNTNEEILELLNSKSQNVPKNTNDNTTNTTNTTNKQPDSSNKKQHNNQIDSNITSNIQTNNNQTNSNQTNNIQPNKLKINQNIKNEPINSPLHSLADIAIASPNNNSIPPSPFTEMFLSGFSNKPTKSERKSSNIEVSSKSNTLPNDSPLNLFKESSNFSYIQQLHAKSPNYSMLNQNYDILNPDTNNNINIHQTGQTPKIEELDSNFPYAKLSPLVNENLSSNFDSNTMFYKSSLPFSPFSPAMGFSQNNFGNNDLSMSNFLNQASPMDPNTPRGISLNIPQSPFRSLVEFANNKQKLNKNELEEGAGQENNANEEEQELDKDDKKLAIDDQYSNNKRTDFDSAVSSPRSITSDISSTLDIIEHKNSSQTILPQQPINIYSLHLPDEHLSTLIAFDQHTCGIMSIKNGPTENPWRTFLLPMSQDHPVVRSALLAMTCFHVARGDSSLRDRGVKYMKDAIVSLVHGLSGNVNNPIRRQDNLLTTNTNNNKIVELSPSNSPSKEMTKKIPPDVALATCIALAMGEAWDRHISTGIAHLKGAKSMIVRVLHKLEGKKKHKRKRKRTDSTNSMSSINSFLSDIPSDNQLNPIVEDKTEDLKKKKLPKELAFLVNAWMYFDVLARMTSECEEGELNDDNDDTGCERNSDIENDEVIDEDQNYSVQSSIINGGGSLDFNFNREINSVPLKRKAHSFSGTNSNKRKAKPKKPKNETNSAAVIAKYRSFDLEDGDVIDPLLGVAQTLFPIMGEVATLIAQIRHYKTVNSLSSKTQVKTPLRLISKAVDLKSAIEHWKLPSLSKLKHQNQTEDPSFDLNAAVATAEAYRHSTLLYLHQIVPEIPSPTSHSLAENVMMLLASIPSTSRTVVTHMFPLFVASCEALPGEERDWAKDRWTELIDKMWIGTLERAWEVVKEVWARKDAFHGKNRDVDGNIDTLNQEHHPSNDYKKVKRRMSIVLNGEDDEILDDESNVFGSWTHWTTVMKEWGWEILLA</sequence>
<dbReference type="PROSITE" id="PS50048">
    <property type="entry name" value="ZN2_CY6_FUNGAL_2"/>
    <property type="match status" value="1"/>
</dbReference>
<feature type="compositionally biased region" description="Low complexity" evidence="3">
    <location>
        <begin position="253"/>
        <end position="275"/>
    </location>
</feature>
<dbReference type="PROSITE" id="PS00463">
    <property type="entry name" value="ZN2_CY6_FUNGAL_1"/>
    <property type="match status" value="1"/>
</dbReference>
<keyword evidence="6" id="KW-1185">Reference proteome</keyword>
<feature type="compositionally biased region" description="Polar residues" evidence="3">
    <location>
        <begin position="768"/>
        <end position="779"/>
    </location>
</feature>
<feature type="region of interest" description="Disordered" evidence="3">
    <location>
        <begin position="503"/>
        <end position="552"/>
    </location>
</feature>
<dbReference type="GO" id="GO:0000976">
    <property type="term" value="F:transcription cis-regulatory region binding"/>
    <property type="evidence" value="ECO:0007669"/>
    <property type="project" value="TreeGrafter"/>
</dbReference>
<feature type="compositionally biased region" description="Basic residues" evidence="3">
    <location>
        <begin position="755"/>
        <end position="765"/>
    </location>
</feature>
<feature type="region of interest" description="Disordered" evidence="3">
    <location>
        <begin position="888"/>
        <end position="912"/>
    </location>
</feature>
<dbReference type="Pfam" id="PF00172">
    <property type="entry name" value="Zn_clus"/>
    <property type="match status" value="1"/>
</dbReference>
<dbReference type="GO" id="GO:0000981">
    <property type="term" value="F:DNA-binding transcription factor activity, RNA polymerase II-specific"/>
    <property type="evidence" value="ECO:0007669"/>
    <property type="project" value="InterPro"/>
</dbReference>
<dbReference type="GO" id="GO:0008270">
    <property type="term" value="F:zinc ion binding"/>
    <property type="evidence" value="ECO:0007669"/>
    <property type="project" value="InterPro"/>
</dbReference>
<feature type="region of interest" description="Disordered" evidence="3">
    <location>
        <begin position="755"/>
        <end position="779"/>
    </location>
</feature>
<dbReference type="AlphaFoldDB" id="A0AAV5QZR3"/>
<evidence type="ECO:0000313" key="6">
    <source>
        <dbReference type="Proteomes" id="UP001378960"/>
    </source>
</evidence>
<evidence type="ECO:0000256" key="3">
    <source>
        <dbReference type="SAM" id="MobiDB-lite"/>
    </source>
</evidence>
<proteinExistence type="predicted"/>
<dbReference type="InterPro" id="IPR001138">
    <property type="entry name" value="Zn2Cys6_DnaBD"/>
</dbReference>
<evidence type="ECO:0000313" key="5">
    <source>
        <dbReference type="EMBL" id="GMM44496.1"/>
    </source>
</evidence>
<feature type="region of interest" description="Disordered" evidence="3">
    <location>
        <begin position="214"/>
        <end position="275"/>
    </location>
</feature>
<feature type="region of interest" description="Disordered" evidence="3">
    <location>
        <begin position="324"/>
        <end position="346"/>
    </location>
</feature>
<dbReference type="GO" id="GO:0045944">
    <property type="term" value="P:positive regulation of transcription by RNA polymerase II"/>
    <property type="evidence" value="ECO:0007669"/>
    <property type="project" value="TreeGrafter"/>
</dbReference>
<dbReference type="InterPro" id="IPR021858">
    <property type="entry name" value="Fun_TF"/>
</dbReference>
<comment type="subcellular location">
    <subcellularLocation>
        <location evidence="1">Nucleus</location>
    </subcellularLocation>
</comment>
<name>A0AAV5QZR3_PICKL</name>
<dbReference type="CDD" id="cd00067">
    <property type="entry name" value="GAL4"/>
    <property type="match status" value="1"/>
</dbReference>
<dbReference type="EMBL" id="BTGB01000001">
    <property type="protein sequence ID" value="GMM44496.1"/>
    <property type="molecule type" value="Genomic_DNA"/>
</dbReference>